<dbReference type="EMBL" id="JAGTXO010000010">
    <property type="protein sequence ID" value="KAG8465291.1"/>
    <property type="molecule type" value="Genomic_DNA"/>
</dbReference>
<accession>A0A8J6CBP1</accession>
<keyword evidence="4" id="KW-1133">Transmembrane helix</keyword>
<evidence type="ECO:0000256" key="3">
    <source>
        <dbReference type="ARBA" id="ARBA00023235"/>
    </source>
</evidence>
<dbReference type="InterPro" id="IPR044666">
    <property type="entry name" value="Cyclophilin_A-like"/>
</dbReference>
<organism evidence="6 7">
    <name type="scientific">Diacronema lutheri</name>
    <name type="common">Unicellular marine alga</name>
    <name type="synonym">Monochrysis lutheri</name>
    <dbReference type="NCBI Taxonomy" id="2081491"/>
    <lineage>
        <taxon>Eukaryota</taxon>
        <taxon>Haptista</taxon>
        <taxon>Haptophyta</taxon>
        <taxon>Pavlovophyceae</taxon>
        <taxon>Pavlovales</taxon>
        <taxon>Pavlovaceae</taxon>
        <taxon>Diacronema</taxon>
    </lineage>
</organism>
<comment type="caution">
    <text evidence="6">The sequence shown here is derived from an EMBL/GenBank/DDBJ whole genome shotgun (WGS) entry which is preliminary data.</text>
</comment>
<evidence type="ECO:0000256" key="1">
    <source>
        <dbReference type="ARBA" id="ARBA00013194"/>
    </source>
</evidence>
<evidence type="ECO:0000313" key="6">
    <source>
        <dbReference type="EMBL" id="KAG8465291.1"/>
    </source>
</evidence>
<dbReference type="GO" id="GO:0003755">
    <property type="term" value="F:peptidyl-prolyl cis-trans isomerase activity"/>
    <property type="evidence" value="ECO:0007669"/>
    <property type="project" value="UniProtKB-KW"/>
</dbReference>
<evidence type="ECO:0000259" key="5">
    <source>
        <dbReference type="PROSITE" id="PS50072"/>
    </source>
</evidence>
<gene>
    <name evidence="6" type="ORF">KFE25_002598</name>
</gene>
<dbReference type="CDD" id="cd00317">
    <property type="entry name" value="cyclophilin"/>
    <property type="match status" value="1"/>
</dbReference>
<keyword evidence="2" id="KW-0697">Rotamase</keyword>
<evidence type="ECO:0000256" key="2">
    <source>
        <dbReference type="ARBA" id="ARBA00023110"/>
    </source>
</evidence>
<keyword evidence="4" id="KW-0812">Transmembrane</keyword>
<name>A0A8J6CBP1_DIALT</name>
<keyword evidence="4" id="KW-0472">Membrane</keyword>
<dbReference type="EC" id="5.2.1.8" evidence="1"/>
<dbReference type="OrthoDB" id="271386at2759"/>
<dbReference type="PANTHER" id="PTHR45625:SF4">
    <property type="entry name" value="PEPTIDYLPROLYL ISOMERASE DOMAIN AND WD REPEAT-CONTAINING PROTEIN 1"/>
    <property type="match status" value="1"/>
</dbReference>
<sequence>MAVLAGTAVRQFLAVPSKLWLDMLAALRISPVAAAITRGVDHVDRIAVTAIDRIDHRIDRIATTFFWVFGLSVGLPFCLFAALRVWEPQHVRRIRPMSRHAAERLRGSYTLPIGAIVVSSGACNLARLERARAPYGALVQLSLGIAAMPSAAFAYASPSAAEDAAQTYTLQPADGPVSTKEAQMQLSRNRPTDMPNPIATFTTTEGAFEAELFLDDCPVTVSNFIDLANAGFYDGIHFHRVIPDFMLQFGCPHAKDPKARNAGTGGPAGNSTYKNLKTNLPVKRDAGGNFPDEHTLKMSNVPGTLSMANTGAPNTGGSQFFINTVHNDFLDFFTPGESKHPVFGKVTKGFEVCKKIEATPTDSNDAPKRPVMMKSITVAL</sequence>
<proteinExistence type="predicted"/>
<dbReference type="SUPFAM" id="SSF50891">
    <property type="entry name" value="Cyclophilin-like"/>
    <property type="match status" value="1"/>
</dbReference>
<dbReference type="Pfam" id="PF00160">
    <property type="entry name" value="Pro_isomerase"/>
    <property type="match status" value="1"/>
</dbReference>
<dbReference type="PROSITE" id="PS50072">
    <property type="entry name" value="CSA_PPIASE_2"/>
    <property type="match status" value="1"/>
</dbReference>
<reference evidence="6" key="1">
    <citation type="submission" date="2021-05" db="EMBL/GenBank/DDBJ databases">
        <title>The genome of the haptophyte Pavlova lutheri (Diacronema luteri, Pavlovales) - a model for lipid biosynthesis in eukaryotic algae.</title>
        <authorList>
            <person name="Hulatt C.J."/>
            <person name="Posewitz M.C."/>
        </authorList>
    </citation>
    <scope>NUCLEOTIDE SEQUENCE</scope>
    <source>
        <strain evidence="6">NIVA-4/92</strain>
    </source>
</reference>
<keyword evidence="3" id="KW-0413">Isomerase</keyword>
<dbReference type="Gene3D" id="2.40.100.10">
    <property type="entry name" value="Cyclophilin-like"/>
    <property type="match status" value="1"/>
</dbReference>
<feature type="transmembrane region" description="Helical" evidence="4">
    <location>
        <begin position="65"/>
        <end position="86"/>
    </location>
</feature>
<dbReference type="PANTHER" id="PTHR45625">
    <property type="entry name" value="PEPTIDYL-PROLYL CIS-TRANS ISOMERASE-RELATED"/>
    <property type="match status" value="1"/>
</dbReference>
<evidence type="ECO:0000256" key="4">
    <source>
        <dbReference type="SAM" id="Phobius"/>
    </source>
</evidence>
<dbReference type="AlphaFoldDB" id="A0A8J6CBP1"/>
<dbReference type="InterPro" id="IPR002130">
    <property type="entry name" value="Cyclophilin-type_PPIase_dom"/>
</dbReference>
<dbReference type="PRINTS" id="PR00153">
    <property type="entry name" value="CSAPPISMRASE"/>
</dbReference>
<feature type="domain" description="PPIase cyclophilin-type" evidence="5">
    <location>
        <begin position="206"/>
        <end position="378"/>
    </location>
</feature>
<keyword evidence="7" id="KW-1185">Reference proteome</keyword>
<dbReference type="Proteomes" id="UP000751190">
    <property type="component" value="Unassembled WGS sequence"/>
</dbReference>
<evidence type="ECO:0000313" key="7">
    <source>
        <dbReference type="Proteomes" id="UP000751190"/>
    </source>
</evidence>
<dbReference type="InterPro" id="IPR029000">
    <property type="entry name" value="Cyclophilin-like_dom_sf"/>
</dbReference>
<protein>
    <recommendedName>
        <fullName evidence="1">peptidylprolyl isomerase</fullName>
        <ecNumber evidence="1">5.2.1.8</ecNumber>
    </recommendedName>
</protein>